<dbReference type="SMART" id="SM00962">
    <property type="entry name" value="SRP54"/>
    <property type="match status" value="1"/>
</dbReference>
<dbReference type="RefSeq" id="WP_250095407.1">
    <property type="nucleotide sequence ID" value="NZ_JAKRYL010000004.1"/>
</dbReference>
<evidence type="ECO:0000256" key="12">
    <source>
        <dbReference type="ARBA" id="ARBA00025337"/>
    </source>
</evidence>
<evidence type="ECO:0000256" key="9">
    <source>
        <dbReference type="ARBA" id="ARBA00023134"/>
    </source>
</evidence>
<evidence type="ECO:0000256" key="13">
    <source>
        <dbReference type="NCBIfam" id="TIGR03499"/>
    </source>
</evidence>
<dbReference type="GO" id="GO:0044781">
    <property type="term" value="P:bacterial-type flagellum organization"/>
    <property type="evidence" value="ECO:0007669"/>
    <property type="project" value="UniProtKB-UniRule"/>
</dbReference>
<dbReference type="PANTHER" id="PTHR43134">
    <property type="entry name" value="SIGNAL RECOGNITION PARTICLE RECEPTOR SUBUNIT ALPHA"/>
    <property type="match status" value="1"/>
</dbReference>
<evidence type="ECO:0000256" key="7">
    <source>
        <dbReference type="ARBA" id="ARBA00022795"/>
    </source>
</evidence>
<feature type="domain" description="SRP54-type proteins GTP-binding" evidence="16">
    <location>
        <begin position="188"/>
        <end position="379"/>
    </location>
</feature>
<dbReference type="SMART" id="SM00382">
    <property type="entry name" value="AAA"/>
    <property type="match status" value="1"/>
</dbReference>
<comment type="caution">
    <text evidence="17">The sequence shown here is derived from an EMBL/GenBank/DDBJ whole genome shotgun (WGS) entry which is preliminary data.</text>
</comment>
<evidence type="ECO:0000313" key="18">
    <source>
        <dbReference type="Proteomes" id="UP001139150"/>
    </source>
</evidence>
<dbReference type="EMBL" id="JAKRYL010000004">
    <property type="protein sequence ID" value="MCL7746485.1"/>
    <property type="molecule type" value="Genomic_DNA"/>
</dbReference>
<evidence type="ECO:0000256" key="8">
    <source>
        <dbReference type="ARBA" id="ARBA00022927"/>
    </source>
</evidence>
<accession>A0A9X2A0I3</accession>
<evidence type="ECO:0000256" key="1">
    <source>
        <dbReference type="ARBA" id="ARBA00004413"/>
    </source>
</evidence>
<evidence type="ECO:0000256" key="10">
    <source>
        <dbReference type="ARBA" id="ARBA00023136"/>
    </source>
</evidence>
<comment type="subcellular location">
    <subcellularLocation>
        <location evidence="1">Cell membrane</location>
        <topology evidence="1">Peripheral membrane protein</topology>
        <orientation evidence="1">Cytoplasmic side</orientation>
    </subcellularLocation>
</comment>
<keyword evidence="17" id="KW-0969">Cilium</keyword>
<evidence type="ECO:0000259" key="16">
    <source>
        <dbReference type="SMART" id="SM00962"/>
    </source>
</evidence>
<keyword evidence="17" id="KW-0966">Cell projection</keyword>
<dbReference type="Proteomes" id="UP001139150">
    <property type="component" value="Unassembled WGS sequence"/>
</dbReference>
<keyword evidence="17" id="KW-0282">Flagellum</keyword>
<keyword evidence="5" id="KW-1003">Cell membrane</keyword>
<evidence type="ECO:0000256" key="11">
    <source>
        <dbReference type="ARBA" id="ARBA00023225"/>
    </source>
</evidence>
<evidence type="ECO:0000256" key="2">
    <source>
        <dbReference type="ARBA" id="ARBA00008531"/>
    </source>
</evidence>
<keyword evidence="9" id="KW-0342">GTP-binding</keyword>
<dbReference type="GO" id="GO:0005047">
    <property type="term" value="F:signal recognition particle binding"/>
    <property type="evidence" value="ECO:0007669"/>
    <property type="project" value="TreeGrafter"/>
</dbReference>
<dbReference type="AlphaFoldDB" id="A0A9X2A0I3"/>
<dbReference type="InterPro" id="IPR003593">
    <property type="entry name" value="AAA+_ATPase"/>
</dbReference>
<dbReference type="Gene3D" id="3.40.50.300">
    <property type="entry name" value="P-loop containing nucleotide triphosphate hydrolases"/>
    <property type="match status" value="1"/>
</dbReference>
<keyword evidence="7" id="KW-1005">Bacterial flagellum biogenesis</keyword>
<evidence type="ECO:0000256" key="5">
    <source>
        <dbReference type="ARBA" id="ARBA00022475"/>
    </source>
</evidence>
<comment type="similarity">
    <text evidence="2">Belongs to the GTP-binding SRP family.</text>
</comment>
<dbReference type="GO" id="GO:0006614">
    <property type="term" value="P:SRP-dependent cotranslational protein targeting to membrane"/>
    <property type="evidence" value="ECO:0007669"/>
    <property type="project" value="UniProtKB-UniRule"/>
</dbReference>
<dbReference type="InterPro" id="IPR020006">
    <property type="entry name" value="FlhF"/>
</dbReference>
<reference evidence="17" key="1">
    <citation type="submission" date="2022-02" db="EMBL/GenBank/DDBJ databases">
        <title>Halalkalibacter sp. nov. isolated from Lonar Lake, India.</title>
        <authorList>
            <person name="Joshi A."/>
            <person name="Thite S."/>
            <person name="Lodha T."/>
        </authorList>
    </citation>
    <scope>NUCLEOTIDE SEQUENCE</scope>
    <source>
        <strain evidence="17">MEB205</strain>
    </source>
</reference>
<keyword evidence="11" id="KW-1006">Bacterial flagellum protein export</keyword>
<dbReference type="GO" id="GO:0005525">
    <property type="term" value="F:GTP binding"/>
    <property type="evidence" value="ECO:0007669"/>
    <property type="project" value="UniProtKB-UniRule"/>
</dbReference>
<feature type="coiled-coil region" evidence="14">
    <location>
        <begin position="91"/>
        <end position="118"/>
    </location>
</feature>
<dbReference type="InterPro" id="IPR000897">
    <property type="entry name" value="SRP54_GTPase_dom"/>
</dbReference>
<evidence type="ECO:0000256" key="3">
    <source>
        <dbReference type="ARBA" id="ARBA00014919"/>
    </source>
</evidence>
<dbReference type="GO" id="GO:0005886">
    <property type="term" value="C:plasma membrane"/>
    <property type="evidence" value="ECO:0007669"/>
    <property type="project" value="UniProtKB-SubCell"/>
</dbReference>
<dbReference type="GO" id="GO:0015031">
    <property type="term" value="P:protein transport"/>
    <property type="evidence" value="ECO:0007669"/>
    <property type="project" value="UniProtKB-KW"/>
</dbReference>
<dbReference type="FunFam" id="3.40.50.300:FF:000695">
    <property type="entry name" value="Flagellar biosynthesis regulator FlhF"/>
    <property type="match status" value="1"/>
</dbReference>
<dbReference type="InterPro" id="IPR027417">
    <property type="entry name" value="P-loop_NTPase"/>
</dbReference>
<dbReference type="CDD" id="cd17873">
    <property type="entry name" value="FlhF"/>
    <property type="match status" value="1"/>
</dbReference>
<dbReference type="InterPro" id="IPR047040">
    <property type="entry name" value="FlhF__GTPase_dom"/>
</dbReference>
<evidence type="ECO:0000256" key="6">
    <source>
        <dbReference type="ARBA" id="ARBA00022741"/>
    </source>
</evidence>
<organism evidence="17 18">
    <name type="scientific">Halalkalibacter alkaliphilus</name>
    <dbReference type="NCBI Taxonomy" id="2917993"/>
    <lineage>
        <taxon>Bacteria</taxon>
        <taxon>Bacillati</taxon>
        <taxon>Bacillota</taxon>
        <taxon>Bacilli</taxon>
        <taxon>Bacillales</taxon>
        <taxon>Bacillaceae</taxon>
        <taxon>Halalkalibacter</taxon>
    </lineage>
</organism>
<dbReference type="Pfam" id="PF00448">
    <property type="entry name" value="SRP54"/>
    <property type="match status" value="1"/>
</dbReference>
<dbReference type="GO" id="GO:0003924">
    <property type="term" value="F:GTPase activity"/>
    <property type="evidence" value="ECO:0007669"/>
    <property type="project" value="UniProtKB-UniRule"/>
</dbReference>
<evidence type="ECO:0000259" key="15">
    <source>
        <dbReference type="SMART" id="SM00382"/>
    </source>
</evidence>
<sequence>MKVKKYTANSMHEAMKVIRSELGDDAVILNSKEVDTGGFLGFFTKKKMEVIAAIDPAVSRAPIRKTTSNVVRSRKADVVSPVTPQKEEPTQEQLMKEINQLKELVQGLNDKNSSVNKEYPEPFQQIDDQLRVQGITETIRFSIMKHLLKQWYDQSTSKRNQQEIKIELYNYLQSLLANVPIGGISFNKKILNLVGPTGVGKTTTIAKLAADSVLKKKKKVALITTDTYRIAAVEQLKTYAKILNIPLEVAYSIEDFKKAIEQFKHYDLILVDSAGRNFRNQLYVEELSKVIDFEQDADTYLVLSLTSKYEDMKKIIGQFHLIPLHQVILTKHDETSTYGAMLNIPIDLGKGVAYVTTGQNVPDDIVEVTSEYLLSCVLEVKINE</sequence>
<dbReference type="Gene3D" id="1.20.120.1380">
    <property type="entry name" value="Flagellar FlhF biosynthesis protein, N domain"/>
    <property type="match status" value="1"/>
</dbReference>
<gene>
    <name evidence="17" type="primary">flhF</name>
    <name evidence="17" type="ORF">MF646_05045</name>
</gene>
<proteinExistence type="inferred from homology"/>
<evidence type="ECO:0000256" key="4">
    <source>
        <dbReference type="ARBA" id="ARBA00022448"/>
    </source>
</evidence>
<keyword evidence="18" id="KW-1185">Reference proteome</keyword>
<evidence type="ECO:0000313" key="17">
    <source>
        <dbReference type="EMBL" id="MCL7746485.1"/>
    </source>
</evidence>
<dbReference type="PANTHER" id="PTHR43134:SF3">
    <property type="entry name" value="FLAGELLAR BIOSYNTHESIS PROTEIN FLHF"/>
    <property type="match status" value="1"/>
</dbReference>
<keyword evidence="14" id="KW-0175">Coiled coil</keyword>
<keyword evidence="6" id="KW-0547">Nucleotide-binding</keyword>
<keyword evidence="4" id="KW-0813">Transport</keyword>
<comment type="function">
    <text evidence="12">Necessary for flagellar biosynthesis. May be involved in translocation of the flagellum.</text>
</comment>
<keyword evidence="10" id="KW-0472">Membrane</keyword>
<feature type="domain" description="AAA+ ATPase" evidence="15">
    <location>
        <begin position="187"/>
        <end position="352"/>
    </location>
</feature>
<protein>
    <recommendedName>
        <fullName evidence="3 13">Flagellar biosynthesis protein FlhF</fullName>
    </recommendedName>
</protein>
<keyword evidence="8" id="KW-0653">Protein transport</keyword>
<dbReference type="NCBIfam" id="TIGR03499">
    <property type="entry name" value="FlhF"/>
    <property type="match status" value="1"/>
</dbReference>
<evidence type="ECO:0000256" key="14">
    <source>
        <dbReference type="SAM" id="Coils"/>
    </source>
</evidence>
<dbReference type="SUPFAM" id="SSF52540">
    <property type="entry name" value="P-loop containing nucleoside triphosphate hydrolases"/>
    <property type="match status" value="1"/>
</dbReference>
<name>A0A9X2A0I3_9BACI</name>